<dbReference type="GO" id="GO:0004311">
    <property type="term" value="F:geranylgeranyl diphosphate synthase activity"/>
    <property type="evidence" value="ECO:0007669"/>
    <property type="project" value="InterPro"/>
</dbReference>
<dbReference type="InterPro" id="IPR006447">
    <property type="entry name" value="Myb_dom_plants"/>
</dbReference>
<dbReference type="NCBIfam" id="TIGR01557">
    <property type="entry name" value="myb_SHAQKYF"/>
    <property type="match status" value="1"/>
</dbReference>
<comment type="caution">
    <text evidence="13">The sequence shown here is derived from an EMBL/GenBank/DDBJ whole genome shotgun (WGS) entry which is preliminary data.</text>
</comment>
<dbReference type="InterPro" id="IPR044843">
    <property type="entry name" value="Trans_IPPS_bact-type"/>
</dbReference>
<dbReference type="InterPro" id="IPR009057">
    <property type="entry name" value="Homeodomain-like_sf"/>
</dbReference>
<keyword evidence="8" id="KW-0804">Transcription</keyword>
<evidence type="ECO:0000256" key="6">
    <source>
        <dbReference type="ARBA" id="ARBA00022946"/>
    </source>
</evidence>
<dbReference type="InterPro" id="IPR019845">
    <property type="entry name" value="Squalene/phytoene_synthase_CS"/>
</dbReference>
<dbReference type="InterPro" id="IPR033904">
    <property type="entry name" value="Trans_IPPS_HH"/>
</dbReference>
<dbReference type="Gene3D" id="1.10.10.60">
    <property type="entry name" value="Homeodomain-like"/>
    <property type="match status" value="1"/>
</dbReference>
<accession>A0A9D5C519</accession>
<organism evidence="13 14">
    <name type="scientific">Dioscorea zingiberensis</name>
    <dbReference type="NCBI Taxonomy" id="325984"/>
    <lineage>
        <taxon>Eukaryota</taxon>
        <taxon>Viridiplantae</taxon>
        <taxon>Streptophyta</taxon>
        <taxon>Embryophyta</taxon>
        <taxon>Tracheophyta</taxon>
        <taxon>Spermatophyta</taxon>
        <taxon>Magnoliopsida</taxon>
        <taxon>Liliopsida</taxon>
        <taxon>Dioscoreales</taxon>
        <taxon>Dioscoreaceae</taxon>
        <taxon>Dioscorea</taxon>
    </lineage>
</organism>
<dbReference type="InterPro" id="IPR001005">
    <property type="entry name" value="SANT/Myb"/>
</dbReference>
<dbReference type="GO" id="GO:0016117">
    <property type="term" value="P:carotenoid biosynthetic process"/>
    <property type="evidence" value="ECO:0007669"/>
    <property type="project" value="UniProtKB-KW"/>
</dbReference>
<evidence type="ECO:0000256" key="7">
    <source>
        <dbReference type="ARBA" id="ARBA00023015"/>
    </source>
</evidence>
<dbReference type="InterPro" id="IPR002060">
    <property type="entry name" value="Squ/phyt_synthse"/>
</dbReference>
<dbReference type="EC" id="2.5.1.32" evidence="3"/>
<evidence type="ECO:0000256" key="4">
    <source>
        <dbReference type="ARBA" id="ARBA00022679"/>
    </source>
</evidence>
<feature type="domain" description="Myb-like" evidence="12">
    <location>
        <begin position="21"/>
        <end position="72"/>
    </location>
</feature>
<dbReference type="InterPro" id="IPR008949">
    <property type="entry name" value="Isoprenoid_synthase_dom_sf"/>
</dbReference>
<evidence type="ECO:0000259" key="12">
    <source>
        <dbReference type="Pfam" id="PF00249"/>
    </source>
</evidence>
<dbReference type="FunFam" id="1.10.10.60:FF:000002">
    <property type="entry name" value="Myb family transcription factor"/>
    <property type="match status" value="1"/>
</dbReference>
<dbReference type="OrthoDB" id="6600518at2759"/>
<evidence type="ECO:0000256" key="1">
    <source>
        <dbReference type="ARBA" id="ARBA00001805"/>
    </source>
</evidence>
<dbReference type="GO" id="GO:0046905">
    <property type="term" value="F:15-cis-phytoene synthase activity"/>
    <property type="evidence" value="ECO:0007669"/>
    <property type="project" value="UniProtKB-EC"/>
</dbReference>
<dbReference type="GO" id="GO:0003677">
    <property type="term" value="F:DNA binding"/>
    <property type="evidence" value="ECO:0007669"/>
    <property type="project" value="InterPro"/>
</dbReference>
<proteinExistence type="inferred from homology"/>
<dbReference type="PANTHER" id="PTHR31480">
    <property type="entry name" value="BIFUNCTIONAL LYCOPENE CYCLASE/PHYTOENE SYNTHASE"/>
    <property type="match status" value="1"/>
</dbReference>
<protein>
    <recommendedName>
        <fullName evidence="3">15-cis-phytoene synthase</fullName>
        <ecNumber evidence="3">2.5.1.32</ecNumber>
    </recommendedName>
</protein>
<keyword evidence="9" id="KW-0414">Isoprene biosynthesis</keyword>
<comment type="catalytic activity">
    <reaction evidence="1">
        <text>2 (2E,6E,10E)-geranylgeranyl diphosphate = 15-cis-phytoene + 2 diphosphate</text>
        <dbReference type="Rhea" id="RHEA:34475"/>
        <dbReference type="ChEBI" id="CHEBI:27787"/>
        <dbReference type="ChEBI" id="CHEBI:33019"/>
        <dbReference type="ChEBI" id="CHEBI:58756"/>
        <dbReference type="EC" id="2.5.1.32"/>
    </reaction>
</comment>
<dbReference type="Pfam" id="PF00249">
    <property type="entry name" value="Myb_DNA-binding"/>
    <property type="match status" value="1"/>
</dbReference>
<dbReference type="SUPFAM" id="SSF46689">
    <property type="entry name" value="Homeodomain-like"/>
    <property type="match status" value="1"/>
</dbReference>
<dbReference type="PROSITE" id="PS01044">
    <property type="entry name" value="SQUALEN_PHYTOEN_SYN_1"/>
    <property type="match status" value="1"/>
</dbReference>
<evidence type="ECO:0000256" key="10">
    <source>
        <dbReference type="ARBA" id="ARBA00023242"/>
    </source>
</evidence>
<dbReference type="EMBL" id="JAGGNH010000007">
    <property type="protein sequence ID" value="KAJ0966791.1"/>
    <property type="molecule type" value="Genomic_DNA"/>
</dbReference>
<reference evidence="13" key="2">
    <citation type="journal article" date="2022" name="Hortic Res">
        <title>The genome of Dioscorea zingiberensis sheds light on the biosynthesis, origin and evolution of the medicinally important diosgenin saponins.</title>
        <authorList>
            <person name="Li Y."/>
            <person name="Tan C."/>
            <person name="Li Z."/>
            <person name="Guo J."/>
            <person name="Li S."/>
            <person name="Chen X."/>
            <person name="Wang C."/>
            <person name="Dai X."/>
            <person name="Yang H."/>
            <person name="Song W."/>
            <person name="Hou L."/>
            <person name="Xu J."/>
            <person name="Tong Z."/>
            <person name="Xu A."/>
            <person name="Yuan X."/>
            <person name="Wang W."/>
            <person name="Yang Q."/>
            <person name="Chen L."/>
            <person name="Sun Z."/>
            <person name="Wang K."/>
            <person name="Pan B."/>
            <person name="Chen J."/>
            <person name="Bao Y."/>
            <person name="Liu F."/>
            <person name="Qi X."/>
            <person name="Gang D.R."/>
            <person name="Wen J."/>
            <person name="Li J."/>
        </authorList>
    </citation>
    <scope>NUCLEOTIDE SEQUENCE</scope>
    <source>
        <strain evidence="13">Dzin_1.0</strain>
    </source>
</reference>
<evidence type="ECO:0000256" key="9">
    <source>
        <dbReference type="ARBA" id="ARBA00023229"/>
    </source>
</evidence>
<gene>
    <name evidence="13" type="ORF">J5N97_023708</name>
</gene>
<dbReference type="Pfam" id="PF00494">
    <property type="entry name" value="SQS_PSY"/>
    <property type="match status" value="1"/>
</dbReference>
<name>A0A9D5C519_9LILI</name>
<evidence type="ECO:0000313" key="14">
    <source>
        <dbReference type="Proteomes" id="UP001085076"/>
    </source>
</evidence>
<dbReference type="Gene3D" id="1.10.600.10">
    <property type="entry name" value="Farnesyl Diphosphate Synthase"/>
    <property type="match status" value="1"/>
</dbReference>
<keyword evidence="14" id="KW-1185">Reference proteome</keyword>
<keyword evidence="4" id="KW-0808">Transferase</keyword>
<dbReference type="AlphaFoldDB" id="A0A9D5C519"/>
<dbReference type="CDD" id="cd00683">
    <property type="entry name" value="Trans_IPPS_HH"/>
    <property type="match status" value="1"/>
</dbReference>
<feature type="region of interest" description="Disordered" evidence="11">
    <location>
        <begin position="159"/>
        <end position="178"/>
    </location>
</feature>
<keyword evidence="5" id="KW-0125">Carotenoid biosynthesis</keyword>
<evidence type="ECO:0000256" key="5">
    <source>
        <dbReference type="ARBA" id="ARBA00022746"/>
    </source>
</evidence>
<reference evidence="13" key="1">
    <citation type="submission" date="2021-03" db="EMBL/GenBank/DDBJ databases">
        <authorList>
            <person name="Li Z."/>
            <person name="Yang C."/>
        </authorList>
    </citation>
    <scope>NUCLEOTIDE SEQUENCE</scope>
    <source>
        <strain evidence="13">Dzin_1.0</strain>
        <tissue evidence="13">Leaf</tissue>
    </source>
</reference>
<dbReference type="FunFam" id="1.10.600.10:FF:000004">
    <property type="entry name" value="Phytoene synthase chloroplastic"/>
    <property type="match status" value="1"/>
</dbReference>
<dbReference type="GO" id="GO:0051996">
    <property type="term" value="F:squalene synthase [NAD(P)H] activity"/>
    <property type="evidence" value="ECO:0007669"/>
    <property type="project" value="InterPro"/>
</dbReference>
<dbReference type="SFLD" id="SFLDG01018">
    <property type="entry name" value="Squalene/Phytoene_Synthase_Lik"/>
    <property type="match status" value="1"/>
</dbReference>
<dbReference type="SFLD" id="SFLDG01212">
    <property type="entry name" value="Phytoene_synthase_like"/>
    <property type="match status" value="1"/>
</dbReference>
<comment type="similarity">
    <text evidence="2">Belongs to the phytoene/squalene synthase family.</text>
</comment>
<evidence type="ECO:0000256" key="3">
    <source>
        <dbReference type="ARBA" id="ARBA00012396"/>
    </source>
</evidence>
<keyword evidence="6" id="KW-0809">Transit peptide</keyword>
<dbReference type="Proteomes" id="UP001085076">
    <property type="component" value="Miscellaneous, Linkage group lg07"/>
</dbReference>
<keyword evidence="10" id="KW-0539">Nucleus</keyword>
<dbReference type="GO" id="GO:0010287">
    <property type="term" value="C:plastoglobule"/>
    <property type="evidence" value="ECO:0007669"/>
    <property type="project" value="UniProtKB-ARBA"/>
</dbReference>
<evidence type="ECO:0000256" key="11">
    <source>
        <dbReference type="SAM" id="MobiDB-lite"/>
    </source>
</evidence>
<dbReference type="SFLD" id="SFLDS00005">
    <property type="entry name" value="Isoprenoid_Synthase_Type_I"/>
    <property type="match status" value="1"/>
</dbReference>
<evidence type="ECO:0000256" key="2">
    <source>
        <dbReference type="ARBA" id="ARBA00006251"/>
    </source>
</evidence>
<sequence length="669" mass="75549">MGSCGKSGGAVRQYIRSKVPRLRWTPDLHYSFLQAIEKLGGQHKATPKLVLQLMDVRGLTISHVKSHLQMYRTMRNDTSKQISYEVHGDLEQHDEGSGSMKVHSQLMKRARVEAHPISIRDTSYYYYYSLDSVHRGQSSSFKINEEHNETDDFSLSLSLSSPRKRKNTNTSSASESSCIFSSSGYSDGYCSIINLDLSMGLHAKISRDADRERDVVAGRVLGLNLGDDLWVNGGGVNKRIESCFKMAVALMHVVSSVEVSGLGFSDSLKCANRFLSSRSEGRLFRKNPRWNFCSLFADCKYACVGYEPENTGNFPIYSSLVANPAGEVVLSSEQKVYDVVLKQAALVKQHRSSKAMDVKPDIVVPGTMYLLKEAYDRCREVCAEYAKTFYLGTLLMTPERRRAIWAIYVWCRRTDELVDGPNASHITPTALDRWESRLEDLFAGRPYDMLDAALSDTVSKYPVDIQPFKDMIEGMRMDLRKSRYKNFDELYLYCYYVAGTVGLMSVPVMGIAPESKATTESVYNAALALGLGNQLTNILRDVGEDARRGRIYLPQDELARAGLSDEDIFEGKVTDKWRNFMKNQIRRARMFFKEAEIGVTELNQASRWPVWASLLLYRQILDEIEANDYDNFTKRAYVSKTKKLMALPMAYVRSLASPASLTQSSLVKA</sequence>
<keyword evidence="7" id="KW-0805">Transcription regulation</keyword>
<evidence type="ECO:0000313" key="13">
    <source>
        <dbReference type="EMBL" id="KAJ0966791.1"/>
    </source>
</evidence>
<evidence type="ECO:0000256" key="8">
    <source>
        <dbReference type="ARBA" id="ARBA00023163"/>
    </source>
</evidence>
<dbReference type="SUPFAM" id="SSF48576">
    <property type="entry name" value="Terpenoid synthases"/>
    <property type="match status" value="1"/>
</dbReference>
<dbReference type="PROSITE" id="PS01045">
    <property type="entry name" value="SQUALEN_PHYTOEN_SYN_2"/>
    <property type="match status" value="1"/>
</dbReference>